<evidence type="ECO:0000313" key="1">
    <source>
        <dbReference type="EMBL" id="CAI0412326.1"/>
    </source>
</evidence>
<reference evidence="1" key="1">
    <citation type="submission" date="2022-08" db="EMBL/GenBank/DDBJ databases">
        <authorList>
            <person name="Gutierrez-Valencia J."/>
        </authorList>
    </citation>
    <scope>NUCLEOTIDE SEQUENCE</scope>
</reference>
<comment type="caution">
    <text evidence="1">The sequence shown here is derived from an EMBL/GenBank/DDBJ whole genome shotgun (WGS) entry which is preliminary data.</text>
</comment>
<dbReference type="Proteomes" id="UP001154282">
    <property type="component" value="Unassembled WGS sequence"/>
</dbReference>
<keyword evidence="2" id="KW-1185">Reference proteome</keyword>
<name>A0AAV0JQY5_9ROSI</name>
<organism evidence="1 2">
    <name type="scientific">Linum tenue</name>
    <dbReference type="NCBI Taxonomy" id="586396"/>
    <lineage>
        <taxon>Eukaryota</taxon>
        <taxon>Viridiplantae</taxon>
        <taxon>Streptophyta</taxon>
        <taxon>Embryophyta</taxon>
        <taxon>Tracheophyta</taxon>
        <taxon>Spermatophyta</taxon>
        <taxon>Magnoliopsida</taxon>
        <taxon>eudicotyledons</taxon>
        <taxon>Gunneridae</taxon>
        <taxon>Pentapetalae</taxon>
        <taxon>rosids</taxon>
        <taxon>fabids</taxon>
        <taxon>Malpighiales</taxon>
        <taxon>Linaceae</taxon>
        <taxon>Linum</taxon>
    </lineage>
</organism>
<protein>
    <submittedName>
        <fullName evidence="1">Uncharacterized protein</fullName>
    </submittedName>
</protein>
<accession>A0AAV0JQY5</accession>
<dbReference type="EMBL" id="CAMGYJ010000005">
    <property type="protein sequence ID" value="CAI0412326.1"/>
    <property type="molecule type" value="Genomic_DNA"/>
</dbReference>
<gene>
    <name evidence="1" type="ORF">LITE_LOCUS15496</name>
</gene>
<proteinExistence type="predicted"/>
<evidence type="ECO:0000313" key="2">
    <source>
        <dbReference type="Proteomes" id="UP001154282"/>
    </source>
</evidence>
<dbReference type="AlphaFoldDB" id="A0AAV0JQY5"/>
<sequence length="69" mass="6919">MGTASGDTGARIRGRVSEPLRVELGAGIAELRGSDSRVAAGGGAVLQLEGSGGRDWGFCGGWEREGNSG</sequence>